<name>A0AAJ4UXQ6_9BACT</name>
<evidence type="ECO:0000313" key="2">
    <source>
        <dbReference type="EMBL" id="QCI28971.1"/>
    </source>
</evidence>
<dbReference type="Proteomes" id="UP000272781">
    <property type="component" value="Unassembled WGS sequence"/>
</dbReference>
<gene>
    <name evidence="2" type="ORF">C6V80_08300</name>
    <name evidence="3" type="ORF">EDC58_1503</name>
</gene>
<organism evidence="3 4">
    <name type="scientific">Caminibacter pacificus</name>
    <dbReference type="NCBI Taxonomy" id="1424653"/>
    <lineage>
        <taxon>Bacteria</taxon>
        <taxon>Pseudomonadati</taxon>
        <taxon>Campylobacterota</taxon>
        <taxon>Epsilonproteobacteria</taxon>
        <taxon>Nautiliales</taxon>
        <taxon>Nautiliaceae</taxon>
        <taxon>Caminibacter</taxon>
    </lineage>
</organism>
<evidence type="ECO:0000313" key="4">
    <source>
        <dbReference type="Proteomes" id="UP000272781"/>
    </source>
</evidence>
<sequence length="123" mass="14140">MKKVLKVLLVLFFSVGLASASNLKQNDIDFAFSGVKSSEIVLLNKTDMTKIKGAGWFKHFRHSLRHFGHSIRHWSHSIYKKIRRIPRWRRYRLALQAIGVIGAIYTGGAIYPTFQGFAYSIAW</sequence>
<evidence type="ECO:0000313" key="3">
    <source>
        <dbReference type="EMBL" id="ROR39561.1"/>
    </source>
</evidence>
<proteinExistence type="predicted"/>
<keyword evidence="5" id="KW-1185">Reference proteome</keyword>
<dbReference type="EMBL" id="CP027432">
    <property type="protein sequence ID" value="QCI28971.1"/>
    <property type="molecule type" value="Genomic_DNA"/>
</dbReference>
<reference evidence="5" key="1">
    <citation type="submission" date="2018-03" db="EMBL/GenBank/DDBJ databases">
        <title>A comparative analysis of the Nautiliaceae.</title>
        <authorList>
            <person name="Grosche A."/>
            <person name="Smedile F."/>
            <person name="Vetriani C."/>
        </authorList>
    </citation>
    <scope>NUCLEOTIDE SEQUENCE [LARGE SCALE GENOMIC DNA]</scope>
    <source>
        <strain evidence="5">TB6</strain>
    </source>
</reference>
<protein>
    <submittedName>
        <fullName evidence="3">Uncharacterized protein</fullName>
    </submittedName>
</protein>
<evidence type="ECO:0000256" key="1">
    <source>
        <dbReference type="SAM" id="SignalP"/>
    </source>
</evidence>
<feature type="chain" id="PRO_5042577847" evidence="1">
    <location>
        <begin position="21"/>
        <end position="123"/>
    </location>
</feature>
<dbReference type="RefSeq" id="WP_123352892.1">
    <property type="nucleotide sequence ID" value="NZ_CP027432.2"/>
</dbReference>
<dbReference type="Proteomes" id="UP000298805">
    <property type="component" value="Chromosome"/>
</dbReference>
<dbReference type="EMBL" id="RJVK01000003">
    <property type="protein sequence ID" value="ROR39561.1"/>
    <property type="molecule type" value="Genomic_DNA"/>
</dbReference>
<accession>A0AAJ4UXQ6</accession>
<keyword evidence="1" id="KW-0732">Signal</keyword>
<evidence type="ECO:0000313" key="5">
    <source>
        <dbReference type="Proteomes" id="UP000298805"/>
    </source>
</evidence>
<dbReference type="AlphaFoldDB" id="A0AAJ4UXQ6"/>
<reference evidence="3 4" key="2">
    <citation type="submission" date="2018-11" db="EMBL/GenBank/DDBJ databases">
        <title>Genomic Encyclopedia of Type Strains, Phase IV (KMG-IV): sequencing the most valuable type-strain genomes for metagenomic binning, comparative biology and taxonomic classification.</title>
        <authorList>
            <person name="Goeker M."/>
        </authorList>
    </citation>
    <scope>NUCLEOTIDE SEQUENCE [LARGE SCALE GENOMIC DNA]</scope>
    <source>
        <strain evidence="3 4">DSM 27783</strain>
    </source>
</reference>
<feature type="signal peptide" evidence="1">
    <location>
        <begin position="1"/>
        <end position="20"/>
    </location>
</feature>
<reference evidence="2" key="3">
    <citation type="submission" date="2019-06" db="EMBL/GenBank/DDBJ databases">
        <title>A comparative analysis of the Nautiliaceae.</title>
        <authorList>
            <person name="Grosche A."/>
            <person name="Smedile F."/>
            <person name="Vetriani C."/>
        </authorList>
    </citation>
    <scope>NUCLEOTIDE SEQUENCE</scope>
    <source>
        <strain evidence="2">TB6</strain>
    </source>
</reference>